<protein>
    <submittedName>
        <fullName evidence="1">Diaminopimelate decarboxylase</fullName>
        <ecNumber evidence="1">4.1.1.20</ecNumber>
    </submittedName>
</protein>
<keyword evidence="2" id="KW-1185">Reference proteome</keyword>
<dbReference type="EC" id="4.1.1.20" evidence="1"/>
<reference evidence="1" key="1">
    <citation type="submission" date="2019-08" db="EMBL/GenBank/DDBJ databases">
        <title>Genome sequence of Clostridiales bacterium MT110.</title>
        <authorList>
            <person name="Cao J."/>
        </authorList>
    </citation>
    <scope>NUCLEOTIDE SEQUENCE</scope>
    <source>
        <strain evidence="1">MT110</strain>
    </source>
</reference>
<sequence length="468" mass="52569">MKIFDNKIYGQKDGCFCFDGQNLTELADTYGTPLYIFSERELKRNVQEINEQFGRFREKVSIHYAAKCESTVAVLQIVRKAGGSLEVNSGGELFKGLYSGFKGNQIVFNGVSKSEDEIEMAIINNIKSINVDSLYELKRILRVAGRLKKKAKICLRIVPEVSTGVVKGNETGTHESKFGITLDEVERAVRLALENQSLVILRGYHFHIGTQTYDLKSFVEALRTMLQMAARIYKSTGFRPDLLNIGGGLPVPHYIDPTASQYMPRNIYAMLKSELSIEQIAKEICGELAEEKVQHWAGVECGALFRDTELLLEPGRKISASAGVLLSRIENEKERRELDESWLMIDAGFNTLMEVKTYSWYYHMVCANKMNELPTKPFKVAGPCCDSGDVYFDIDYHKSLPDYRVFPESTEPGDLIAMLNVGAYGTPNMSNYNGRPKAGVLLIRENGDVIVIKPAQKYGDLVSDEIKL</sequence>
<gene>
    <name evidence="1" type="primary">lysA</name>
    <name evidence="1" type="ORF">FRZ06_17030</name>
</gene>
<keyword evidence="1" id="KW-0456">Lyase</keyword>
<evidence type="ECO:0000313" key="2">
    <source>
        <dbReference type="Proteomes" id="UP000594014"/>
    </source>
</evidence>
<dbReference type="EMBL" id="CP042469">
    <property type="protein sequence ID" value="QOX64928.1"/>
    <property type="molecule type" value="Genomic_DNA"/>
</dbReference>
<evidence type="ECO:0000313" key="1">
    <source>
        <dbReference type="EMBL" id="QOX64928.1"/>
    </source>
</evidence>
<accession>A0ACD1AEI7</accession>
<proteinExistence type="predicted"/>
<organism evidence="1 2">
    <name type="scientific">Anoxybacterium hadale</name>
    <dbReference type="NCBI Taxonomy" id="3408580"/>
    <lineage>
        <taxon>Bacteria</taxon>
        <taxon>Bacillati</taxon>
        <taxon>Bacillota</taxon>
        <taxon>Clostridia</taxon>
        <taxon>Peptostreptococcales</taxon>
        <taxon>Anaerovoracaceae</taxon>
        <taxon>Anoxybacterium</taxon>
    </lineage>
</organism>
<dbReference type="Proteomes" id="UP000594014">
    <property type="component" value="Chromosome"/>
</dbReference>
<name>A0ACD1AEI7_9FIRM</name>